<evidence type="ECO:0000313" key="2">
    <source>
        <dbReference type="EMBL" id="PIP23951.1"/>
    </source>
</evidence>
<reference evidence="2 3" key="1">
    <citation type="submission" date="2017-09" db="EMBL/GenBank/DDBJ databases">
        <title>Depth-based differentiation of microbial function through sediment-hosted aquifers and enrichment of novel symbionts in the deep terrestrial subsurface.</title>
        <authorList>
            <person name="Probst A.J."/>
            <person name="Ladd B."/>
            <person name="Jarett J.K."/>
            <person name="Geller-Mcgrath D.E."/>
            <person name="Sieber C.M."/>
            <person name="Emerson J.B."/>
            <person name="Anantharaman K."/>
            <person name="Thomas B.C."/>
            <person name="Malmstrom R."/>
            <person name="Stieglmeier M."/>
            <person name="Klingl A."/>
            <person name="Woyke T."/>
            <person name="Ryan C.M."/>
            <person name="Banfield J.F."/>
        </authorList>
    </citation>
    <scope>NUCLEOTIDE SEQUENCE [LARGE SCALE GENOMIC DNA]</scope>
    <source>
        <strain evidence="2">CG23_combo_of_CG06-09_8_20_14_all_38_19</strain>
    </source>
</reference>
<dbReference type="EMBL" id="PCRP01000009">
    <property type="protein sequence ID" value="PIP23951.1"/>
    <property type="molecule type" value="Genomic_DNA"/>
</dbReference>
<keyword evidence="1" id="KW-1133">Transmembrane helix</keyword>
<keyword evidence="1" id="KW-0472">Membrane</keyword>
<keyword evidence="1" id="KW-0812">Transmembrane</keyword>
<evidence type="ECO:0000313" key="3">
    <source>
        <dbReference type="Proteomes" id="UP000230273"/>
    </source>
</evidence>
<organism evidence="2 3">
    <name type="scientific">Candidatus Nealsonbacteria bacterium CG23_combo_of_CG06-09_8_20_14_all_38_19</name>
    <dbReference type="NCBI Taxonomy" id="1974721"/>
    <lineage>
        <taxon>Bacteria</taxon>
        <taxon>Candidatus Nealsoniibacteriota</taxon>
    </lineage>
</organism>
<sequence>MINLLPSQEKEALAQEENWRLVLILGTLFSAFLASFFLILLSIKIYTSNQAEIEKEILSQKEKAFNTVQNQELQQKISSLNQNLLSLDSFYQNQKKPTVFFEKTLELLPQDIFLTSILYAPGASAQGESFVAITISGFAATQEGLLQFKEGLEEEDGFKDVKFPQSVWISKANINFFATFKTVK</sequence>
<feature type="transmembrane region" description="Helical" evidence="1">
    <location>
        <begin position="21"/>
        <end position="43"/>
    </location>
</feature>
<dbReference type="AlphaFoldDB" id="A0A2G9YZQ5"/>
<comment type="caution">
    <text evidence="2">The sequence shown here is derived from an EMBL/GenBank/DDBJ whole genome shotgun (WGS) entry which is preliminary data.</text>
</comment>
<evidence type="ECO:0008006" key="4">
    <source>
        <dbReference type="Google" id="ProtNLM"/>
    </source>
</evidence>
<name>A0A2G9YZQ5_9BACT</name>
<dbReference type="Proteomes" id="UP000230273">
    <property type="component" value="Unassembled WGS sequence"/>
</dbReference>
<accession>A0A2G9YZQ5</accession>
<gene>
    <name evidence="2" type="ORF">COX36_00570</name>
</gene>
<proteinExistence type="predicted"/>
<protein>
    <recommendedName>
        <fullName evidence="4">PilN domain-containing protein</fullName>
    </recommendedName>
</protein>
<evidence type="ECO:0000256" key="1">
    <source>
        <dbReference type="SAM" id="Phobius"/>
    </source>
</evidence>